<dbReference type="Gene3D" id="1.10.600.10">
    <property type="entry name" value="Farnesyl Diphosphate Synthase"/>
    <property type="match status" value="1"/>
</dbReference>
<accession>A0A7W9LEG4</accession>
<evidence type="ECO:0000256" key="4">
    <source>
        <dbReference type="ARBA" id="ARBA00022723"/>
    </source>
</evidence>
<comment type="caution">
    <text evidence="7">The sequence shown here is derived from an EMBL/GenBank/DDBJ whole genome shotgun (WGS) entry which is preliminary data.</text>
</comment>
<evidence type="ECO:0000313" key="7">
    <source>
        <dbReference type="EMBL" id="MBB5780837.1"/>
    </source>
</evidence>
<protein>
    <submittedName>
        <fullName evidence="7">Heptaprenyl diphosphate synthase</fullName>
        <ecNumber evidence="7">2.5.1.30</ecNumber>
    </submittedName>
</protein>
<comment type="similarity">
    <text evidence="2 6">Belongs to the FPP/GGPP synthase family.</text>
</comment>
<dbReference type="PANTHER" id="PTHR12001">
    <property type="entry name" value="GERANYLGERANYL PYROPHOSPHATE SYNTHASE"/>
    <property type="match status" value="1"/>
</dbReference>
<dbReference type="EMBL" id="JACHMB010000001">
    <property type="protein sequence ID" value="MBB5780837.1"/>
    <property type="molecule type" value="Genomic_DNA"/>
</dbReference>
<evidence type="ECO:0000256" key="6">
    <source>
        <dbReference type="RuleBase" id="RU004466"/>
    </source>
</evidence>
<dbReference type="EC" id="2.5.1.30" evidence="7"/>
<keyword evidence="8" id="KW-1185">Reference proteome</keyword>
<dbReference type="SFLD" id="SFLDS00005">
    <property type="entry name" value="Isoprenoid_Synthase_Type_I"/>
    <property type="match status" value="1"/>
</dbReference>
<proteinExistence type="inferred from homology"/>
<evidence type="ECO:0000256" key="3">
    <source>
        <dbReference type="ARBA" id="ARBA00022679"/>
    </source>
</evidence>
<dbReference type="GO" id="GO:0046872">
    <property type="term" value="F:metal ion binding"/>
    <property type="evidence" value="ECO:0007669"/>
    <property type="project" value="UniProtKB-KW"/>
</dbReference>
<dbReference type="PANTHER" id="PTHR12001:SF69">
    <property type="entry name" value="ALL TRANS-POLYPRENYL-DIPHOSPHATE SYNTHASE PDSS1"/>
    <property type="match status" value="1"/>
</dbReference>
<dbReference type="Pfam" id="PF00348">
    <property type="entry name" value="polyprenyl_synt"/>
    <property type="match status" value="1"/>
</dbReference>
<evidence type="ECO:0000256" key="5">
    <source>
        <dbReference type="ARBA" id="ARBA00022842"/>
    </source>
</evidence>
<dbReference type="AlphaFoldDB" id="A0A7W9LEG4"/>
<dbReference type="InterPro" id="IPR033749">
    <property type="entry name" value="Polyprenyl_synt_CS"/>
</dbReference>
<dbReference type="SFLD" id="SFLDG01017">
    <property type="entry name" value="Polyprenyl_Transferase_Like"/>
    <property type="match status" value="1"/>
</dbReference>
<evidence type="ECO:0000256" key="1">
    <source>
        <dbReference type="ARBA" id="ARBA00001946"/>
    </source>
</evidence>
<name>A0A7W9LEG4_9ACTN</name>
<dbReference type="InterPro" id="IPR008949">
    <property type="entry name" value="Isoprenoid_synthase_dom_sf"/>
</dbReference>
<dbReference type="GO" id="GO:0000010">
    <property type="term" value="F:heptaprenyl diphosphate synthase activity"/>
    <property type="evidence" value="ECO:0007669"/>
    <property type="project" value="UniProtKB-EC"/>
</dbReference>
<keyword evidence="5" id="KW-0460">Magnesium</keyword>
<dbReference type="InterPro" id="IPR000092">
    <property type="entry name" value="Polyprenyl_synt"/>
</dbReference>
<dbReference type="GO" id="GO:0008299">
    <property type="term" value="P:isoprenoid biosynthetic process"/>
    <property type="evidence" value="ECO:0007669"/>
    <property type="project" value="InterPro"/>
</dbReference>
<dbReference type="PROSITE" id="PS00444">
    <property type="entry name" value="POLYPRENYL_SYNTHASE_2"/>
    <property type="match status" value="1"/>
</dbReference>
<sequence length="328" mass="34129">MSAIEQLKLTDPDLAEHLRKSMAEVEARLLVAASESPDPLVSQTAGYLLGAGGKRWRPLLVLLGAQFGDPERDSVLDAAAVVELVHAASLYHDDVMDEAPLRHGVPSAHTRWNNKIAILAGDHLVARAATLSLGLDEQARRAQAEAFERLVMGQVREVAGPRPGQDPVAHHLEVVRDKSASLIALSVRLGGLCAGADAGTVAALGEYGEALGVAFQLSDDMIDIVSGADRAGKAAGTDLRAGVLTLPALLALREGGRLGELLAAGPLQDAELHAEALELLRSSAGLAAAGSEAARYAAEARSAAGRLRDCPAKQVLEALCELVSSRAA</sequence>
<dbReference type="SUPFAM" id="SSF48576">
    <property type="entry name" value="Terpenoid synthases"/>
    <property type="match status" value="1"/>
</dbReference>
<organism evidence="7 8">
    <name type="scientific">Nonomuraea jabiensis</name>
    <dbReference type="NCBI Taxonomy" id="882448"/>
    <lineage>
        <taxon>Bacteria</taxon>
        <taxon>Bacillati</taxon>
        <taxon>Actinomycetota</taxon>
        <taxon>Actinomycetes</taxon>
        <taxon>Streptosporangiales</taxon>
        <taxon>Streptosporangiaceae</taxon>
        <taxon>Nonomuraea</taxon>
    </lineage>
</organism>
<evidence type="ECO:0000256" key="2">
    <source>
        <dbReference type="ARBA" id="ARBA00006706"/>
    </source>
</evidence>
<comment type="cofactor">
    <cofactor evidence="1">
        <name>Mg(2+)</name>
        <dbReference type="ChEBI" id="CHEBI:18420"/>
    </cofactor>
</comment>
<reference evidence="7 8" key="1">
    <citation type="submission" date="2020-08" db="EMBL/GenBank/DDBJ databases">
        <title>Sequencing the genomes of 1000 actinobacteria strains.</title>
        <authorList>
            <person name="Klenk H.-P."/>
        </authorList>
    </citation>
    <scope>NUCLEOTIDE SEQUENCE [LARGE SCALE GENOMIC DNA]</scope>
    <source>
        <strain evidence="7 8">DSM 45507</strain>
    </source>
</reference>
<dbReference type="RefSeq" id="WP_185074238.1">
    <property type="nucleotide sequence ID" value="NZ_JACHMB010000001.1"/>
</dbReference>
<keyword evidence="4" id="KW-0479">Metal-binding</keyword>
<gene>
    <name evidence="7" type="ORF">HD596_007593</name>
</gene>
<keyword evidence="3 6" id="KW-0808">Transferase</keyword>
<dbReference type="CDD" id="cd00685">
    <property type="entry name" value="Trans_IPPS_HT"/>
    <property type="match status" value="1"/>
</dbReference>
<evidence type="ECO:0000313" key="8">
    <source>
        <dbReference type="Proteomes" id="UP000579153"/>
    </source>
</evidence>
<dbReference type="Proteomes" id="UP000579153">
    <property type="component" value="Unassembled WGS sequence"/>
</dbReference>